<keyword evidence="2" id="KW-1185">Reference proteome</keyword>
<name>A0AAN9F951_CLITE</name>
<accession>A0AAN9F951</accession>
<reference evidence="1 2" key="1">
    <citation type="submission" date="2024-01" db="EMBL/GenBank/DDBJ databases">
        <title>The genomes of 5 underutilized Papilionoideae crops provide insights into root nodulation and disease resistance.</title>
        <authorList>
            <person name="Yuan L."/>
        </authorList>
    </citation>
    <scope>NUCLEOTIDE SEQUENCE [LARGE SCALE GENOMIC DNA]</scope>
    <source>
        <strain evidence="1">LY-2023</strain>
        <tissue evidence="1">Leaf</tissue>
    </source>
</reference>
<organism evidence="1 2">
    <name type="scientific">Clitoria ternatea</name>
    <name type="common">Butterfly pea</name>
    <dbReference type="NCBI Taxonomy" id="43366"/>
    <lineage>
        <taxon>Eukaryota</taxon>
        <taxon>Viridiplantae</taxon>
        <taxon>Streptophyta</taxon>
        <taxon>Embryophyta</taxon>
        <taxon>Tracheophyta</taxon>
        <taxon>Spermatophyta</taxon>
        <taxon>Magnoliopsida</taxon>
        <taxon>eudicotyledons</taxon>
        <taxon>Gunneridae</taxon>
        <taxon>Pentapetalae</taxon>
        <taxon>rosids</taxon>
        <taxon>fabids</taxon>
        <taxon>Fabales</taxon>
        <taxon>Fabaceae</taxon>
        <taxon>Papilionoideae</taxon>
        <taxon>50 kb inversion clade</taxon>
        <taxon>NPAAA clade</taxon>
        <taxon>indigoferoid/millettioid clade</taxon>
        <taxon>Phaseoleae</taxon>
        <taxon>Clitoria</taxon>
    </lineage>
</organism>
<evidence type="ECO:0000313" key="1">
    <source>
        <dbReference type="EMBL" id="KAK7272207.1"/>
    </source>
</evidence>
<dbReference type="InterPro" id="IPR045277">
    <property type="entry name" value="DRE1A-I"/>
</dbReference>
<gene>
    <name evidence="1" type="ORF">RJT34_28673</name>
</gene>
<proteinExistence type="predicted"/>
<comment type="caution">
    <text evidence="1">The sequence shown here is derived from an EMBL/GenBank/DDBJ whole genome shotgun (WGS) entry which is preliminary data.</text>
</comment>
<dbReference type="Proteomes" id="UP001359559">
    <property type="component" value="Unassembled WGS sequence"/>
</dbReference>
<dbReference type="PANTHER" id="PTHR31839">
    <property type="entry name" value="DEHYDRATION-RESPONSIVE ELEMENT-BINDING PROTEIN 1D"/>
    <property type="match status" value="1"/>
</dbReference>
<dbReference type="PANTHER" id="PTHR31839:SF2">
    <property type="entry name" value="DEHYDRATION-RESPONSIVE ELEMENT-BINDING PROTEIN 1D"/>
    <property type="match status" value="1"/>
</dbReference>
<evidence type="ECO:0000313" key="2">
    <source>
        <dbReference type="Proteomes" id="UP001359559"/>
    </source>
</evidence>
<dbReference type="AlphaFoldDB" id="A0AAN9F951"/>
<protein>
    <submittedName>
        <fullName evidence="1">Uncharacterized protein</fullName>
    </submittedName>
</protein>
<sequence>MAANVGALAIRGTSAMLNFLNSASFLPIVKSSLAKDKKAAAAEAANDFNPIAASSSLFTSHKKICFKTTKCKKAKNVPLTLMDGEIQGIILDTSLESMHNLDQEICDDVININTEKSNSGLSPTMVLDEEALFNMPSLG</sequence>
<dbReference type="EMBL" id="JAYKXN010000007">
    <property type="protein sequence ID" value="KAK7272207.1"/>
    <property type="molecule type" value="Genomic_DNA"/>
</dbReference>
<dbReference type="GO" id="GO:0003700">
    <property type="term" value="F:DNA-binding transcription factor activity"/>
    <property type="evidence" value="ECO:0007669"/>
    <property type="project" value="InterPro"/>
</dbReference>